<evidence type="ECO:0000313" key="3">
    <source>
        <dbReference type="Proteomes" id="UP000724874"/>
    </source>
</evidence>
<organism evidence="2 3">
    <name type="scientific">Gymnopilus junonius</name>
    <name type="common">Spectacular rustgill mushroom</name>
    <name type="synonym">Gymnopilus spectabilis subsp. junonius</name>
    <dbReference type="NCBI Taxonomy" id="109634"/>
    <lineage>
        <taxon>Eukaryota</taxon>
        <taxon>Fungi</taxon>
        <taxon>Dikarya</taxon>
        <taxon>Basidiomycota</taxon>
        <taxon>Agaricomycotina</taxon>
        <taxon>Agaricomycetes</taxon>
        <taxon>Agaricomycetidae</taxon>
        <taxon>Agaricales</taxon>
        <taxon>Agaricineae</taxon>
        <taxon>Hymenogastraceae</taxon>
        <taxon>Gymnopilus</taxon>
    </lineage>
</organism>
<dbReference type="EMBL" id="JADNYJ010000719">
    <property type="protein sequence ID" value="KAF8868285.1"/>
    <property type="molecule type" value="Genomic_DNA"/>
</dbReference>
<gene>
    <name evidence="2" type="ORF">CPB84DRAFT_1756552</name>
</gene>
<evidence type="ECO:0000313" key="2">
    <source>
        <dbReference type="EMBL" id="KAF8868285.1"/>
    </source>
</evidence>
<protein>
    <submittedName>
        <fullName evidence="2">Uncharacterized protein</fullName>
    </submittedName>
</protein>
<dbReference type="Proteomes" id="UP000724874">
    <property type="component" value="Unassembled WGS sequence"/>
</dbReference>
<feature type="region of interest" description="Disordered" evidence="1">
    <location>
        <begin position="133"/>
        <end position="161"/>
    </location>
</feature>
<proteinExistence type="predicted"/>
<comment type="caution">
    <text evidence="2">The sequence shown here is derived from an EMBL/GenBank/DDBJ whole genome shotgun (WGS) entry which is preliminary data.</text>
</comment>
<keyword evidence="3" id="KW-1185">Reference proteome</keyword>
<sequence>MGESPSPAWHVVCLAVTVKMPIGVFLHVVRVGNSQGHVPRRLINPPPTHFCILHGRKTPDSHLQVREMEEWWQWYAASMVISTEKAGKNNQNELTISLQTLLLLTWPGLPLHGSPLHVQPPSSTKMHAHSAQRRAGACNYDPRGEREGRRGGKRKGSGGGDKLEFGHFRLVGMAEPIPIGMGMGLASGDLTPTRTRTHVTYTHDL</sequence>
<accession>A0A9P5N727</accession>
<dbReference type="AlphaFoldDB" id="A0A9P5N727"/>
<name>A0A9P5N727_GYMJU</name>
<reference evidence="2" key="1">
    <citation type="submission" date="2020-11" db="EMBL/GenBank/DDBJ databases">
        <authorList>
            <consortium name="DOE Joint Genome Institute"/>
            <person name="Ahrendt S."/>
            <person name="Riley R."/>
            <person name="Andreopoulos W."/>
            <person name="LaButti K."/>
            <person name="Pangilinan J."/>
            <person name="Ruiz-duenas F.J."/>
            <person name="Barrasa J.M."/>
            <person name="Sanchez-Garcia M."/>
            <person name="Camarero S."/>
            <person name="Miyauchi S."/>
            <person name="Serrano A."/>
            <person name="Linde D."/>
            <person name="Babiker R."/>
            <person name="Drula E."/>
            <person name="Ayuso-Fernandez I."/>
            <person name="Pacheco R."/>
            <person name="Padilla G."/>
            <person name="Ferreira P."/>
            <person name="Barriuso J."/>
            <person name="Kellner H."/>
            <person name="Castanera R."/>
            <person name="Alfaro M."/>
            <person name="Ramirez L."/>
            <person name="Pisabarro A.G."/>
            <person name="Kuo A."/>
            <person name="Tritt A."/>
            <person name="Lipzen A."/>
            <person name="He G."/>
            <person name="Yan M."/>
            <person name="Ng V."/>
            <person name="Cullen D."/>
            <person name="Martin F."/>
            <person name="Rosso M.-N."/>
            <person name="Henrissat B."/>
            <person name="Hibbett D."/>
            <person name="Martinez A.T."/>
            <person name="Grigoriev I.V."/>
        </authorList>
    </citation>
    <scope>NUCLEOTIDE SEQUENCE</scope>
    <source>
        <strain evidence="2">AH 44721</strain>
    </source>
</reference>
<evidence type="ECO:0000256" key="1">
    <source>
        <dbReference type="SAM" id="MobiDB-lite"/>
    </source>
</evidence>